<evidence type="ECO:0000313" key="3">
    <source>
        <dbReference type="Proteomes" id="UP000326924"/>
    </source>
</evidence>
<comment type="caution">
    <text evidence="2">The sequence shown here is derived from an EMBL/GenBank/DDBJ whole genome shotgun (WGS) entry which is preliminary data.</text>
</comment>
<organism evidence="2 3">
    <name type="scientific">Sphaerosporella brunnea</name>
    <dbReference type="NCBI Taxonomy" id="1250544"/>
    <lineage>
        <taxon>Eukaryota</taxon>
        <taxon>Fungi</taxon>
        <taxon>Dikarya</taxon>
        <taxon>Ascomycota</taxon>
        <taxon>Pezizomycotina</taxon>
        <taxon>Pezizomycetes</taxon>
        <taxon>Pezizales</taxon>
        <taxon>Pyronemataceae</taxon>
        <taxon>Sphaerosporella</taxon>
    </lineage>
</organism>
<keyword evidence="1" id="KW-0472">Membrane</keyword>
<evidence type="ECO:0000313" key="2">
    <source>
        <dbReference type="EMBL" id="KAA8904974.1"/>
    </source>
</evidence>
<dbReference type="Proteomes" id="UP000326924">
    <property type="component" value="Unassembled WGS sequence"/>
</dbReference>
<dbReference type="InParanoid" id="A0A5J5EVS9"/>
<keyword evidence="1" id="KW-0812">Transmembrane</keyword>
<evidence type="ECO:0000256" key="1">
    <source>
        <dbReference type="SAM" id="Phobius"/>
    </source>
</evidence>
<accession>A0A5J5EVS9</accession>
<keyword evidence="1" id="KW-1133">Transmembrane helix</keyword>
<dbReference type="EMBL" id="VXIS01000102">
    <property type="protein sequence ID" value="KAA8904974.1"/>
    <property type="molecule type" value="Genomic_DNA"/>
</dbReference>
<name>A0A5J5EVS9_9PEZI</name>
<keyword evidence="3" id="KW-1185">Reference proteome</keyword>
<protein>
    <submittedName>
        <fullName evidence="2">Uncharacterized protein</fullName>
    </submittedName>
</protein>
<feature type="transmembrane region" description="Helical" evidence="1">
    <location>
        <begin position="12"/>
        <end position="39"/>
    </location>
</feature>
<reference evidence="2 3" key="1">
    <citation type="submission" date="2019-09" db="EMBL/GenBank/DDBJ databases">
        <title>Draft genome of the ectomycorrhizal ascomycete Sphaerosporella brunnea.</title>
        <authorList>
            <consortium name="DOE Joint Genome Institute"/>
            <person name="Benucci G.M."/>
            <person name="Marozzi G."/>
            <person name="Antonielli L."/>
            <person name="Sanchez S."/>
            <person name="Marco P."/>
            <person name="Wang X."/>
            <person name="Falini L.B."/>
            <person name="Barry K."/>
            <person name="Haridas S."/>
            <person name="Lipzen A."/>
            <person name="Labutti K."/>
            <person name="Grigoriev I.V."/>
            <person name="Murat C."/>
            <person name="Martin F."/>
            <person name="Albertini E."/>
            <person name="Donnini D."/>
            <person name="Bonito G."/>
        </authorList>
    </citation>
    <scope>NUCLEOTIDE SEQUENCE [LARGE SCALE GENOMIC DNA]</scope>
    <source>
        <strain evidence="2 3">Sb_GMNB300</strain>
    </source>
</reference>
<gene>
    <name evidence="2" type="ORF">FN846DRAFT_951457</name>
</gene>
<sequence length="70" mass="7809">MEVSFSRSFFFFFFFFFFAISFLVPPFGGVPAFLCFAAYDLSVCLSVSAFPCVNAVFASSLPGVCVLWRC</sequence>
<feature type="transmembrane region" description="Helical" evidence="1">
    <location>
        <begin position="45"/>
        <end position="68"/>
    </location>
</feature>
<dbReference type="AlphaFoldDB" id="A0A5J5EVS9"/>
<feature type="non-terminal residue" evidence="2">
    <location>
        <position position="70"/>
    </location>
</feature>
<proteinExistence type="predicted"/>